<keyword evidence="1" id="KW-1188">Viral release from host cell</keyword>
<dbReference type="Pfam" id="PF03237">
    <property type="entry name" value="Terminase_6N"/>
    <property type="match status" value="1"/>
</dbReference>
<evidence type="ECO:0000259" key="2">
    <source>
        <dbReference type="Pfam" id="PF17289"/>
    </source>
</evidence>
<protein>
    <submittedName>
        <fullName evidence="3">Large terminase phage packaging protein</fullName>
    </submittedName>
</protein>
<dbReference type="STRING" id="1122133.SAMN02745157_4850"/>
<dbReference type="InterPro" id="IPR027417">
    <property type="entry name" value="P-loop_NTPase"/>
</dbReference>
<dbReference type="EMBL" id="FQUP01000007">
    <property type="protein sequence ID" value="SHG79427.1"/>
    <property type="molecule type" value="Genomic_DNA"/>
</dbReference>
<gene>
    <name evidence="3" type="ORF">SAMN02745157_4850</name>
</gene>
<reference evidence="3 4" key="1">
    <citation type="submission" date="2016-11" db="EMBL/GenBank/DDBJ databases">
        <authorList>
            <person name="Jaros S."/>
            <person name="Januszkiewicz K."/>
            <person name="Wedrychowicz H."/>
        </authorList>
    </citation>
    <scope>NUCLEOTIDE SEQUENCE [LARGE SCALE GENOMIC DNA]</scope>
    <source>
        <strain evidence="3 4">DSM 19436</strain>
    </source>
</reference>
<sequence length="445" mass="48975">MTHSLIGSLASLPEADRLAVIQGLSNEQAEAILVDWRLWARPQQVAPPGDWQTWLVLAGRGFGKTRTGAEWVREKVLAGCGRVALIAPTASDARDVMVEGESGLLSVCWRGDRTIDRKPIGRPIYEPSKRRLTWANGAVATLFSAEEPERLRGPQHEAMWCDELAAWKYLRETWDMAMFGLRLGDAPQVTITTTPKPLRILREIMKSTGTVITRGSTFDNRANLAPVFLDKIVSKYEGTRLGRQELEAEIMEEAEGALWSRAMVEAARFLKPLPEMKRVVVAVDPAVTDKEDSAETGIVAAGLGTDDRGYVLADRSGRRSPGDWAKKAIELFRDLGADRIVAEGNQGGDLVAHAIRTVDPRVPVTIVHASRGKAARAEPVAALYEQGKVTHWKPLPDLEDQMVNWEPLSGMPSPDRLDALVWALTELMLKPAAPAPVVSSYSTRR</sequence>
<keyword evidence="4" id="KW-1185">Reference proteome</keyword>
<dbReference type="RefSeq" id="WP_244540350.1">
    <property type="nucleotide sequence ID" value="NZ_FQUP01000007.1"/>
</dbReference>
<dbReference type="Pfam" id="PF17289">
    <property type="entry name" value="Terminase_6C"/>
    <property type="match status" value="1"/>
</dbReference>
<evidence type="ECO:0000313" key="4">
    <source>
        <dbReference type="Proteomes" id="UP000184485"/>
    </source>
</evidence>
<dbReference type="Proteomes" id="UP000184485">
    <property type="component" value="Unassembled WGS sequence"/>
</dbReference>
<organism evidence="3 4">
    <name type="scientific">Kaistia soli DSM 19436</name>
    <dbReference type="NCBI Taxonomy" id="1122133"/>
    <lineage>
        <taxon>Bacteria</taxon>
        <taxon>Pseudomonadati</taxon>
        <taxon>Pseudomonadota</taxon>
        <taxon>Alphaproteobacteria</taxon>
        <taxon>Hyphomicrobiales</taxon>
        <taxon>Kaistiaceae</taxon>
        <taxon>Kaistia</taxon>
    </lineage>
</organism>
<evidence type="ECO:0000256" key="1">
    <source>
        <dbReference type="ARBA" id="ARBA00022612"/>
    </source>
</evidence>
<accession>A0A1M5MQF0</accession>
<name>A0A1M5MQF0_9HYPH</name>
<dbReference type="AlphaFoldDB" id="A0A1M5MQF0"/>
<dbReference type="InterPro" id="IPR035421">
    <property type="entry name" value="Terminase_6C"/>
</dbReference>
<dbReference type="Gene3D" id="3.40.50.300">
    <property type="entry name" value="P-loop containing nucleotide triphosphate hydrolases"/>
    <property type="match status" value="1"/>
</dbReference>
<evidence type="ECO:0000313" key="3">
    <source>
        <dbReference type="EMBL" id="SHG79427.1"/>
    </source>
</evidence>
<feature type="domain" description="Terminase large subunit gp17-like C-terminal" evidence="2">
    <location>
        <begin position="282"/>
        <end position="425"/>
    </location>
</feature>
<dbReference type="Gene3D" id="3.30.420.240">
    <property type="match status" value="1"/>
</dbReference>
<proteinExistence type="predicted"/>